<feature type="transmembrane region" description="Helical" evidence="1">
    <location>
        <begin position="12"/>
        <end position="30"/>
    </location>
</feature>
<dbReference type="RefSeq" id="WP_136453566.1">
    <property type="nucleotide sequence ID" value="NZ_SSWH01000004.1"/>
</dbReference>
<dbReference type="EMBL" id="SSWH01000004">
    <property type="protein sequence ID" value="THJ66974.1"/>
    <property type="molecule type" value="Genomic_DNA"/>
</dbReference>
<protein>
    <submittedName>
        <fullName evidence="2">Uncharacterized protein</fullName>
    </submittedName>
</protein>
<comment type="caution">
    <text evidence="2">The sequence shown here is derived from an EMBL/GenBank/DDBJ whole genome shotgun (WGS) entry which is preliminary data.</text>
</comment>
<accession>A0A4S5E612</accession>
<keyword evidence="1" id="KW-0812">Transmembrane</keyword>
<dbReference type="Proteomes" id="UP000305233">
    <property type="component" value="Unassembled WGS sequence"/>
</dbReference>
<name>A0A4S5E612_9MICC</name>
<gene>
    <name evidence="2" type="ORF">E8P82_05820</name>
</gene>
<evidence type="ECO:0000256" key="1">
    <source>
        <dbReference type="SAM" id="Phobius"/>
    </source>
</evidence>
<proteinExistence type="predicted"/>
<evidence type="ECO:0000313" key="3">
    <source>
        <dbReference type="Proteomes" id="UP000305233"/>
    </source>
</evidence>
<reference evidence="2 3" key="1">
    <citation type="submission" date="2019-04" db="EMBL/GenBank/DDBJ databases">
        <authorList>
            <person name="Liu Q."/>
            <person name="Xin Y.-H."/>
        </authorList>
    </citation>
    <scope>NUCLEOTIDE SEQUENCE [LARGE SCALE GENOMIC DNA]</scope>
    <source>
        <strain evidence="2 3">AM23</strain>
    </source>
</reference>
<organism evidence="2 3">
    <name type="scientific">Arthrobacter echini</name>
    <dbReference type="NCBI Taxonomy" id="1529066"/>
    <lineage>
        <taxon>Bacteria</taxon>
        <taxon>Bacillati</taxon>
        <taxon>Actinomycetota</taxon>
        <taxon>Actinomycetes</taxon>
        <taxon>Micrococcales</taxon>
        <taxon>Micrococcaceae</taxon>
        <taxon>Arthrobacter</taxon>
    </lineage>
</organism>
<sequence length="71" mass="7698">MRRARRWNRTTVMFVVGASLMALCVAALRLGLGTATGEGGPAWWLAAMFLVGAGLLMIVLVQRILAMVRKP</sequence>
<dbReference type="OrthoDB" id="9947900at2"/>
<keyword evidence="3" id="KW-1185">Reference proteome</keyword>
<dbReference type="AlphaFoldDB" id="A0A4S5E612"/>
<keyword evidence="1" id="KW-1133">Transmembrane helix</keyword>
<keyword evidence="1" id="KW-0472">Membrane</keyword>
<feature type="transmembrane region" description="Helical" evidence="1">
    <location>
        <begin position="42"/>
        <end position="61"/>
    </location>
</feature>
<evidence type="ECO:0000313" key="2">
    <source>
        <dbReference type="EMBL" id="THJ66974.1"/>
    </source>
</evidence>